<proteinExistence type="predicted"/>
<dbReference type="InterPro" id="IPR020415">
    <property type="entry name" value="IL-34"/>
</dbReference>
<dbReference type="AlphaFoldDB" id="A0A7J6C226"/>
<dbReference type="PANTHER" id="PTHR28606:SF1">
    <property type="entry name" value="INTERLEUKIN-34"/>
    <property type="match status" value="1"/>
</dbReference>
<dbReference type="GO" id="GO:0005157">
    <property type="term" value="F:macrophage colony-stimulating factor receptor binding"/>
    <property type="evidence" value="ECO:0007669"/>
    <property type="project" value="InterPro"/>
</dbReference>
<gene>
    <name evidence="1" type="ORF">G5714_017760</name>
</gene>
<dbReference type="PANTHER" id="PTHR28606">
    <property type="entry name" value="INTERLEUKIN-34"/>
    <property type="match status" value="1"/>
</dbReference>
<reference evidence="1 2" key="1">
    <citation type="submission" date="2020-04" db="EMBL/GenBank/DDBJ databases">
        <title>Chromosome-level genome assembly of a cyprinid fish Onychostoma macrolepis by integration of Nanopore Sequencing, Bionano and Hi-C technology.</title>
        <authorList>
            <person name="Wang D."/>
        </authorList>
    </citation>
    <scope>NUCLEOTIDE SEQUENCE [LARGE SCALE GENOMIC DNA]</scope>
    <source>
        <strain evidence="1">SWU-2019</strain>
        <tissue evidence="1">Muscle</tissue>
    </source>
</reference>
<evidence type="ECO:0000313" key="2">
    <source>
        <dbReference type="Proteomes" id="UP000579812"/>
    </source>
</evidence>
<evidence type="ECO:0000313" key="1">
    <source>
        <dbReference type="EMBL" id="KAF4101328.1"/>
    </source>
</evidence>
<dbReference type="EMBL" id="JAAMOB010000018">
    <property type="protein sequence ID" value="KAF4101328.1"/>
    <property type="molecule type" value="Genomic_DNA"/>
</dbReference>
<organism evidence="1 2">
    <name type="scientific">Onychostoma macrolepis</name>
    <dbReference type="NCBI Taxonomy" id="369639"/>
    <lineage>
        <taxon>Eukaryota</taxon>
        <taxon>Metazoa</taxon>
        <taxon>Chordata</taxon>
        <taxon>Craniata</taxon>
        <taxon>Vertebrata</taxon>
        <taxon>Euteleostomi</taxon>
        <taxon>Actinopterygii</taxon>
        <taxon>Neopterygii</taxon>
        <taxon>Teleostei</taxon>
        <taxon>Ostariophysi</taxon>
        <taxon>Cypriniformes</taxon>
        <taxon>Cyprinidae</taxon>
        <taxon>Acrossocheilinae</taxon>
        <taxon>Onychostoma</taxon>
    </lineage>
</organism>
<dbReference type="GO" id="GO:0008284">
    <property type="term" value="P:positive regulation of cell population proliferation"/>
    <property type="evidence" value="ECO:0007669"/>
    <property type="project" value="InterPro"/>
</dbReference>
<comment type="caution">
    <text evidence="1">The sequence shown here is derived from an EMBL/GenBank/DDBJ whole genome shotgun (WGS) entry which is preliminary data.</text>
</comment>
<accession>A0A7J6C226</accession>
<dbReference type="GO" id="GO:0045651">
    <property type="term" value="P:positive regulation of macrophage differentiation"/>
    <property type="evidence" value="ECO:0007669"/>
    <property type="project" value="TreeGrafter"/>
</dbReference>
<keyword evidence="2" id="KW-1185">Reference proteome</keyword>
<dbReference type="InterPro" id="IPR038328">
    <property type="entry name" value="IL-34_sf"/>
</dbReference>
<dbReference type="Pfam" id="PF15036">
    <property type="entry name" value="IL34"/>
    <property type="match status" value="1"/>
</dbReference>
<dbReference type="Proteomes" id="UP000579812">
    <property type="component" value="Unassembled WGS sequence"/>
</dbReference>
<dbReference type="Gene3D" id="1.20.1250.80">
    <property type="entry name" value="Interleukin-34"/>
    <property type="match status" value="1"/>
</dbReference>
<evidence type="ECO:0008006" key="3">
    <source>
        <dbReference type="Google" id="ProtNLM"/>
    </source>
</evidence>
<protein>
    <recommendedName>
        <fullName evidence="3">Interleukin 34</fullName>
    </recommendedName>
</protein>
<sequence length="287" mass="34444">MAVVSQLSYHKYRSNILVTAERSSPFNWGQLGAVTVPVVNDLVLLEMTIDNVGHRIKRPRRQKNFLEFIPILQCKQRISRTMVRSECRLFRGLLGFICLLPVCMSTDLCDSLKTVRESLDITLRRRFMKMNFPINYTIQVHYEEVFRLRNISRLNMSNEDEPVQQRDLQDLWLWVSQKGIKRVLRVLPERHPTRRKYLFNLENLFRDFEAVYHQQNPRDEERVLPERIQNIWDRLTDQDYEGWKSVTPKSILDNCYRAMLCLFKECFLKEDYDYCEVLNRRKGKKTT</sequence>
<dbReference type="GO" id="GO:0045657">
    <property type="term" value="P:positive regulation of monocyte differentiation"/>
    <property type="evidence" value="ECO:0007669"/>
    <property type="project" value="TreeGrafter"/>
</dbReference>
<dbReference type="GO" id="GO:0005615">
    <property type="term" value="C:extracellular space"/>
    <property type="evidence" value="ECO:0007669"/>
    <property type="project" value="InterPro"/>
</dbReference>
<name>A0A7J6C226_9TELE</name>